<organism evidence="2 3">
    <name type="scientific">Turnera subulata</name>
    <dbReference type="NCBI Taxonomy" id="218843"/>
    <lineage>
        <taxon>Eukaryota</taxon>
        <taxon>Viridiplantae</taxon>
        <taxon>Streptophyta</taxon>
        <taxon>Embryophyta</taxon>
        <taxon>Tracheophyta</taxon>
        <taxon>Spermatophyta</taxon>
        <taxon>Magnoliopsida</taxon>
        <taxon>eudicotyledons</taxon>
        <taxon>Gunneridae</taxon>
        <taxon>Pentapetalae</taxon>
        <taxon>rosids</taxon>
        <taxon>fabids</taxon>
        <taxon>Malpighiales</taxon>
        <taxon>Passifloraceae</taxon>
        <taxon>Turnera</taxon>
    </lineage>
</organism>
<keyword evidence="3" id="KW-1185">Reference proteome</keyword>
<accession>A0A9Q0G7Q9</accession>
<comment type="caution">
    <text evidence="2">The sequence shown here is derived from an EMBL/GenBank/DDBJ whole genome shotgun (WGS) entry which is preliminary data.</text>
</comment>
<dbReference type="EMBL" id="JAKUCV010002243">
    <property type="protein sequence ID" value="KAJ4843396.1"/>
    <property type="molecule type" value="Genomic_DNA"/>
</dbReference>
<evidence type="ECO:0000313" key="2">
    <source>
        <dbReference type="EMBL" id="KAJ4843396.1"/>
    </source>
</evidence>
<dbReference type="AlphaFoldDB" id="A0A9Q0G7Q9"/>
<evidence type="ECO:0000313" key="3">
    <source>
        <dbReference type="Proteomes" id="UP001141552"/>
    </source>
</evidence>
<feature type="region of interest" description="Disordered" evidence="1">
    <location>
        <begin position="139"/>
        <end position="176"/>
    </location>
</feature>
<evidence type="ECO:0000256" key="1">
    <source>
        <dbReference type="SAM" id="MobiDB-lite"/>
    </source>
</evidence>
<gene>
    <name evidence="2" type="ORF">Tsubulata_013301</name>
</gene>
<name>A0A9Q0G7Q9_9ROSI</name>
<protein>
    <submittedName>
        <fullName evidence="2">Uncharacterized protein</fullName>
    </submittedName>
</protein>
<dbReference type="Proteomes" id="UP001141552">
    <property type="component" value="Unassembled WGS sequence"/>
</dbReference>
<reference evidence="2" key="1">
    <citation type="submission" date="2022-02" db="EMBL/GenBank/DDBJ databases">
        <authorList>
            <person name="Henning P.M."/>
            <person name="McCubbin A.G."/>
            <person name="Shore J.S."/>
        </authorList>
    </citation>
    <scope>NUCLEOTIDE SEQUENCE</scope>
    <source>
        <strain evidence="2">F60SS</strain>
        <tissue evidence="2">Leaves</tissue>
    </source>
</reference>
<proteinExistence type="predicted"/>
<sequence length="190" mass="20826">MAFCNVLRVPLLFPVTTGDRDLHLPNVTHPGIKVVQTATVPLVDEGRNEFTKSGYWYLEGARLLVDNIFPNDQSLVTRSKQHKLRAPGASSASRRDTLLYLTAGTIGAFTIFSTEPAEAREGRLEGKKKVMEKLEKIREQAGVSLKPETKNTPPSKAQIKEKQPASLVPPIPFPNPQEGALGSFVEAIVP</sequence>
<reference evidence="2" key="2">
    <citation type="journal article" date="2023" name="Plants (Basel)">
        <title>Annotation of the Turnera subulata (Passifloraceae) Draft Genome Reveals the S-Locus Evolved after the Divergence of Turneroideae from Passifloroideae in a Stepwise Manner.</title>
        <authorList>
            <person name="Henning P.M."/>
            <person name="Roalson E.H."/>
            <person name="Mir W."/>
            <person name="McCubbin A.G."/>
            <person name="Shore J.S."/>
        </authorList>
    </citation>
    <scope>NUCLEOTIDE SEQUENCE</scope>
    <source>
        <strain evidence="2">F60SS</strain>
    </source>
</reference>